<feature type="domain" description="PhoD-like phosphatase metallophosphatase" evidence="1">
    <location>
        <begin position="132"/>
        <end position="287"/>
    </location>
</feature>
<evidence type="ECO:0000259" key="1">
    <source>
        <dbReference type="Pfam" id="PF09423"/>
    </source>
</evidence>
<comment type="caution">
    <text evidence="2">The sequence shown here is derived from an EMBL/GenBank/DDBJ whole genome shotgun (WGS) entry which is preliminary data.</text>
</comment>
<keyword evidence="3" id="KW-1185">Reference proteome</keyword>
<evidence type="ECO:0000313" key="3">
    <source>
        <dbReference type="Proteomes" id="UP000037931"/>
    </source>
</evidence>
<dbReference type="AlphaFoldDB" id="A0A0N0VKB9"/>
<dbReference type="InterPro" id="IPR052900">
    <property type="entry name" value="Phospholipid_Metab_Enz"/>
</dbReference>
<dbReference type="STRING" id="50340.PF66_01755"/>
<dbReference type="Gene3D" id="3.60.21.70">
    <property type="entry name" value="PhoD-like phosphatase"/>
    <property type="match status" value="1"/>
</dbReference>
<gene>
    <name evidence="2" type="ORF">PF66_01755</name>
</gene>
<protein>
    <submittedName>
        <fullName evidence="2">Phosphodiesterase/alkaline phosphatase D</fullName>
    </submittedName>
</protein>
<reference evidence="2 3" key="1">
    <citation type="journal article" date="2015" name="PLoS ONE">
        <title>Rice-Infecting Pseudomonas Genomes Are Highly Accessorized and Harbor Multiple Putative Virulence Mechanisms to Cause Sheath Brown Rot.</title>
        <authorList>
            <person name="Quibod I.L."/>
            <person name="Grande G."/>
            <person name="Oreiro E.G."/>
            <person name="Borja F.N."/>
            <person name="Dossa G.S."/>
            <person name="Mauleon R."/>
            <person name="Cruz C.V."/>
            <person name="Oliva R."/>
        </authorList>
    </citation>
    <scope>NUCLEOTIDE SEQUENCE [LARGE SCALE GENOMIC DNA]</scope>
    <source>
        <strain evidence="2 3">IRRI 6609</strain>
    </source>
</reference>
<sequence>MSRLMARPLLAPPDEIRLWVGLFDTTHPPKVSFQLDGAPWQPTETQGLFPIRDGAQVNHQGIFSFTALGPGIEHRIRVEAGNVAAPYFLRVRSLPDKVPSAPHGSFKILLTSCYCVGTDPVDVGRFIQRLPQQPDMSLFAGDQVYLDQPPLDDMPSTAACLRSDISAKYRRNWLSELSGQSGLQQALSKAPAVCLPDDHEYWNNYPWEQFWKKGTQHAPTPTGLNFWDDAARELYQDYQQGGSPNNHRTWTRLDIEPLCMLFIDTRSHRQLDFDSPVGLMTEQTEQALRDWEQQLIDHKKAGTPHIGLLATGQTLFCEPARFGKLMDAELPNYQQQFAVLMKVLENLAEYGIQVVFLTGDVHWSRVAQAVHTRTGRTTLTEVICSPSSLCVTPVLDQWASLKDEVRGIFGPHKAWFRHAAPEAPAATIGAQKQFKPRDNEDDKHNRWSGNQVAIVEFSRWGSGVQMKVTYHPITSPVSPPTTTRPFTLLNT</sequence>
<proteinExistence type="predicted"/>
<dbReference type="Proteomes" id="UP000037931">
    <property type="component" value="Unassembled WGS sequence"/>
</dbReference>
<dbReference type="SUPFAM" id="SSF56300">
    <property type="entry name" value="Metallo-dependent phosphatases"/>
    <property type="match status" value="1"/>
</dbReference>
<dbReference type="PANTHER" id="PTHR43606">
    <property type="entry name" value="PHOSPHATASE, PUTATIVE (AFU_ORTHOLOGUE AFUA_6G08710)-RELATED"/>
    <property type="match status" value="1"/>
</dbReference>
<dbReference type="InterPro" id="IPR038607">
    <property type="entry name" value="PhoD-like_sf"/>
</dbReference>
<dbReference type="PANTHER" id="PTHR43606:SF2">
    <property type="entry name" value="ALKALINE PHOSPHATASE FAMILY PROTEIN (AFU_ORTHOLOGUE AFUA_5G03860)"/>
    <property type="match status" value="1"/>
</dbReference>
<dbReference type="PATRIC" id="fig|50340.43.peg.5012"/>
<organism evidence="2 3">
    <name type="scientific">Pseudomonas asplenii</name>
    <dbReference type="NCBI Taxonomy" id="53407"/>
    <lineage>
        <taxon>Bacteria</taxon>
        <taxon>Pseudomonadati</taxon>
        <taxon>Pseudomonadota</taxon>
        <taxon>Gammaproteobacteria</taxon>
        <taxon>Pseudomonadales</taxon>
        <taxon>Pseudomonadaceae</taxon>
        <taxon>Pseudomonas</taxon>
    </lineage>
</organism>
<dbReference type="Pfam" id="PF09423">
    <property type="entry name" value="PhoD"/>
    <property type="match status" value="1"/>
</dbReference>
<accession>A0A0N0VKB9</accession>
<dbReference type="InterPro" id="IPR018946">
    <property type="entry name" value="PhoD-like_MPP"/>
</dbReference>
<dbReference type="RefSeq" id="WP_054062458.1">
    <property type="nucleotide sequence ID" value="NZ_JSYZ01000005.1"/>
</dbReference>
<name>A0A0N0VKB9_9PSED</name>
<dbReference type="OrthoDB" id="5841699at2"/>
<dbReference type="InterPro" id="IPR029052">
    <property type="entry name" value="Metallo-depent_PP-like"/>
</dbReference>
<evidence type="ECO:0000313" key="2">
    <source>
        <dbReference type="EMBL" id="KPA91732.1"/>
    </source>
</evidence>
<dbReference type="EMBL" id="JSYZ01000005">
    <property type="protein sequence ID" value="KPA91732.1"/>
    <property type="molecule type" value="Genomic_DNA"/>
</dbReference>